<dbReference type="OMA" id="WSKTWLK"/>
<accession>A0A3E2HJW3</accession>
<dbReference type="Pfam" id="PF13324">
    <property type="entry name" value="GCIP_N"/>
    <property type="match status" value="1"/>
</dbReference>
<evidence type="ECO:0000313" key="4">
    <source>
        <dbReference type="Proteomes" id="UP000258309"/>
    </source>
</evidence>
<reference evidence="3 4" key="1">
    <citation type="submission" date="2018-05" db="EMBL/GenBank/DDBJ databases">
        <title>Draft genome sequence of Scytalidium lignicola DSM 105466, a ubiquitous saprotrophic fungus.</title>
        <authorList>
            <person name="Buettner E."/>
            <person name="Gebauer A.M."/>
            <person name="Hofrichter M."/>
            <person name="Liers C."/>
            <person name="Kellner H."/>
        </authorList>
    </citation>
    <scope>NUCLEOTIDE SEQUENCE [LARGE SCALE GENOMIC DNA]</scope>
    <source>
        <strain evidence="3 4">DSM 105466</strain>
    </source>
</reference>
<dbReference type="OrthoDB" id="4088536at2759"/>
<feature type="non-terminal residue" evidence="3">
    <location>
        <position position="1"/>
    </location>
</feature>
<dbReference type="PANTHER" id="PTHR15492">
    <property type="entry name" value="CYCLIN D1-BINDING PROTEIN 1"/>
    <property type="match status" value="1"/>
</dbReference>
<dbReference type="Proteomes" id="UP000258309">
    <property type="component" value="Unassembled WGS sequence"/>
</dbReference>
<proteinExistence type="predicted"/>
<protein>
    <recommendedName>
        <fullName evidence="2">Cyclin-D1-binding protein 1-like N-terminal domain-containing protein</fullName>
    </recommendedName>
</protein>
<feature type="compositionally biased region" description="Acidic residues" evidence="1">
    <location>
        <begin position="208"/>
        <end position="224"/>
    </location>
</feature>
<dbReference type="GO" id="GO:0005634">
    <property type="term" value="C:nucleus"/>
    <property type="evidence" value="ECO:0007669"/>
    <property type="project" value="TreeGrafter"/>
</dbReference>
<sequence>MVAAMSTVTNNNNKDLEALKFTLSTATALIAQLQSGLSESKRGDALQTTSPGSVNALDLAHDSASLVRAHSTKLSLLIINEPFTPTAIIKVIQELLASPLPGLASAIELCDPEKYTKAMSEELKWRGKKIFSEINSLVKHIPLDGKILSNNQKNAGNGSLSTTGAVWEACDAVMELKSIGVGGLFVKRAEQYRDLIKDAMEELQGWGEESDDVDDAEYDDEEDETNHNSAQAAVDNLLDSQAHIPADDHDKIRPRLDTSLRRLKLITLLYQAVVKRRFKTLPPLVRPAEDSKAKGESVNVVYLDKVLNIMKKIPDITDELANAFYELDASEIDARMDECFFSGFMISELLSDNWEGKKDEFSTWVC</sequence>
<dbReference type="InterPro" id="IPR049317">
    <property type="entry name" value="GCIP-like_N"/>
</dbReference>
<name>A0A3E2HJW3_SCYLI</name>
<keyword evidence="4" id="KW-1185">Reference proteome</keyword>
<gene>
    <name evidence="3" type="ORF">B7463_g2801</name>
</gene>
<feature type="non-terminal residue" evidence="3">
    <location>
        <position position="366"/>
    </location>
</feature>
<feature type="region of interest" description="Disordered" evidence="1">
    <location>
        <begin position="205"/>
        <end position="226"/>
    </location>
</feature>
<dbReference type="PANTHER" id="PTHR15492:SF1">
    <property type="entry name" value="CYCLIN-D1-BINDING PROTEIN 1"/>
    <property type="match status" value="1"/>
</dbReference>
<comment type="caution">
    <text evidence="3">The sequence shown here is derived from an EMBL/GenBank/DDBJ whole genome shotgun (WGS) entry which is preliminary data.</text>
</comment>
<feature type="domain" description="Cyclin-D1-binding protein 1-like N-terminal" evidence="2">
    <location>
        <begin position="63"/>
        <end position="208"/>
    </location>
</feature>
<dbReference type="Gene3D" id="1.20.1410.10">
    <property type="entry name" value="I/LWEQ domain"/>
    <property type="match status" value="1"/>
</dbReference>
<dbReference type="InterPro" id="IPR026907">
    <property type="entry name" value="GCIP-like"/>
</dbReference>
<evidence type="ECO:0000313" key="3">
    <source>
        <dbReference type="EMBL" id="RFU33523.1"/>
    </source>
</evidence>
<dbReference type="Gene3D" id="1.20.1420.10">
    <property type="entry name" value="Talin, central domain"/>
    <property type="match status" value="1"/>
</dbReference>
<evidence type="ECO:0000256" key="1">
    <source>
        <dbReference type="SAM" id="MobiDB-lite"/>
    </source>
</evidence>
<evidence type="ECO:0000259" key="2">
    <source>
        <dbReference type="Pfam" id="PF13324"/>
    </source>
</evidence>
<dbReference type="STRING" id="5539.A0A3E2HJW3"/>
<organism evidence="3 4">
    <name type="scientific">Scytalidium lignicola</name>
    <name type="common">Hyphomycete</name>
    <dbReference type="NCBI Taxonomy" id="5539"/>
    <lineage>
        <taxon>Eukaryota</taxon>
        <taxon>Fungi</taxon>
        <taxon>Dikarya</taxon>
        <taxon>Ascomycota</taxon>
        <taxon>Pezizomycotina</taxon>
        <taxon>Leotiomycetes</taxon>
        <taxon>Leotiomycetes incertae sedis</taxon>
        <taxon>Scytalidium</taxon>
    </lineage>
</organism>
<dbReference type="EMBL" id="NCSJ02000034">
    <property type="protein sequence ID" value="RFU33523.1"/>
    <property type="molecule type" value="Genomic_DNA"/>
</dbReference>
<dbReference type="AlphaFoldDB" id="A0A3E2HJW3"/>